<accession>A0A1E4SH44</accession>
<evidence type="ECO:0000256" key="3">
    <source>
        <dbReference type="SAM" id="MobiDB-lite"/>
    </source>
</evidence>
<dbReference type="STRING" id="984487.A0A1E4SH44"/>
<reference evidence="5" key="1">
    <citation type="submission" date="2016-05" db="EMBL/GenBank/DDBJ databases">
        <title>Comparative genomics of biotechnologically important yeasts.</title>
        <authorList>
            <consortium name="DOE Joint Genome Institute"/>
            <person name="Riley R."/>
            <person name="Haridas S."/>
            <person name="Wolfe K.H."/>
            <person name="Lopes M.R."/>
            <person name="Hittinger C.T."/>
            <person name="Goker M."/>
            <person name="Salamov A."/>
            <person name="Wisecaver J."/>
            <person name="Long T.M."/>
            <person name="Aerts A.L."/>
            <person name="Barry K."/>
            <person name="Choi C."/>
            <person name="Clum A."/>
            <person name="Coughlan A.Y."/>
            <person name="Deshpande S."/>
            <person name="Douglass A.P."/>
            <person name="Hanson S.J."/>
            <person name="Klenk H.-P."/>
            <person name="Labutti K."/>
            <person name="Lapidus A."/>
            <person name="Lindquist E."/>
            <person name="Lipzen A."/>
            <person name="Meier-Kolthoff J.P."/>
            <person name="Ohm R.A."/>
            <person name="Otillar R.P."/>
            <person name="Pangilinan J."/>
            <person name="Peng Y."/>
            <person name="Rokas A."/>
            <person name="Rosa C.A."/>
            <person name="Scheuner C."/>
            <person name="Sibirny A.A."/>
            <person name="Slot J.C."/>
            <person name="Stielow J.B."/>
            <person name="Sun H."/>
            <person name="Kurtzman C.P."/>
            <person name="Blackwell M."/>
            <person name="Grigoriev I.V."/>
            <person name="Jeffries T.W."/>
        </authorList>
    </citation>
    <scope>NUCLEOTIDE SEQUENCE [LARGE SCALE GENOMIC DNA]</scope>
    <source>
        <strain evidence="5">NRRL Y-17324</strain>
    </source>
</reference>
<evidence type="ECO:0000313" key="5">
    <source>
        <dbReference type="Proteomes" id="UP000094285"/>
    </source>
</evidence>
<dbReference type="EMBL" id="KV453913">
    <property type="protein sequence ID" value="ODV78807.1"/>
    <property type="molecule type" value="Genomic_DNA"/>
</dbReference>
<dbReference type="RefSeq" id="XP_020063929.1">
    <property type="nucleotide sequence ID" value="XM_020211067.1"/>
</dbReference>
<evidence type="ECO:0000256" key="1">
    <source>
        <dbReference type="ARBA" id="ARBA00006800"/>
    </source>
</evidence>
<feature type="compositionally biased region" description="Basic and acidic residues" evidence="3">
    <location>
        <begin position="42"/>
        <end position="55"/>
    </location>
</feature>
<proteinExistence type="inferred from homology"/>
<name>A0A1E4SH44_9ASCO</name>
<dbReference type="Pfam" id="PF08524">
    <property type="entry name" value="rRNA_processing"/>
    <property type="match status" value="1"/>
</dbReference>
<feature type="region of interest" description="Disordered" evidence="3">
    <location>
        <begin position="42"/>
        <end position="130"/>
    </location>
</feature>
<dbReference type="Proteomes" id="UP000094285">
    <property type="component" value="Unassembled WGS sequence"/>
</dbReference>
<protein>
    <recommendedName>
        <fullName evidence="2">rRNA-processing protein FYV7</fullName>
    </recommendedName>
</protein>
<sequence length="130" mass="15539">MPPKRYVDRKESKSRDIKKALTHRARLRKGYFKLLEQEGESIPEKDVAKSEERAKPTMNYAERAKIAKQRKEEQRKEKLERVQDRRKAIEKKDKERELKKLRLSQKTKTGQPLMGPRINNLLEKIRKDVS</sequence>
<comment type="similarity">
    <text evidence="1">Belongs to the FYV7 family.</text>
</comment>
<evidence type="ECO:0000256" key="2">
    <source>
        <dbReference type="ARBA" id="ARBA00018780"/>
    </source>
</evidence>
<dbReference type="AlphaFoldDB" id="A0A1E4SH44"/>
<dbReference type="InterPro" id="IPR013730">
    <property type="entry name" value="Fyv7/TAP26"/>
</dbReference>
<keyword evidence="5" id="KW-1185">Reference proteome</keyword>
<evidence type="ECO:0000313" key="4">
    <source>
        <dbReference type="EMBL" id="ODV78807.1"/>
    </source>
</evidence>
<gene>
    <name evidence="4" type="ORF">CANTADRAFT_7140</name>
</gene>
<dbReference type="GeneID" id="30985203"/>
<feature type="compositionally biased region" description="Basic and acidic residues" evidence="3">
    <location>
        <begin position="62"/>
        <end position="100"/>
    </location>
</feature>
<dbReference type="OrthoDB" id="2135053at2759"/>
<organism evidence="4 5">
    <name type="scientific">Suhomyces tanzawaensis NRRL Y-17324</name>
    <dbReference type="NCBI Taxonomy" id="984487"/>
    <lineage>
        <taxon>Eukaryota</taxon>
        <taxon>Fungi</taxon>
        <taxon>Dikarya</taxon>
        <taxon>Ascomycota</taxon>
        <taxon>Saccharomycotina</taxon>
        <taxon>Pichiomycetes</taxon>
        <taxon>Debaryomycetaceae</taxon>
        <taxon>Suhomyces</taxon>
    </lineage>
</organism>